<organism evidence="1 2">
    <name type="scientific">Meripilus lineatus</name>
    <dbReference type="NCBI Taxonomy" id="2056292"/>
    <lineage>
        <taxon>Eukaryota</taxon>
        <taxon>Fungi</taxon>
        <taxon>Dikarya</taxon>
        <taxon>Basidiomycota</taxon>
        <taxon>Agaricomycotina</taxon>
        <taxon>Agaricomycetes</taxon>
        <taxon>Polyporales</taxon>
        <taxon>Meripilaceae</taxon>
        <taxon>Meripilus</taxon>
    </lineage>
</organism>
<dbReference type="PANTHER" id="PTHR28180">
    <property type="entry name" value="CONSERVED MITOCHONDRIAL PROTEIN-RELATED"/>
    <property type="match status" value="1"/>
</dbReference>
<accession>A0AAD5V8M1</accession>
<dbReference type="Gene3D" id="1.20.1290.10">
    <property type="entry name" value="AhpD-like"/>
    <property type="match status" value="1"/>
</dbReference>
<protein>
    <recommendedName>
        <fullName evidence="3">Carboxymuconolactone decarboxylase-like domain-containing protein</fullName>
    </recommendedName>
</protein>
<comment type="caution">
    <text evidence="1">The sequence shown here is derived from an EMBL/GenBank/DDBJ whole genome shotgun (WGS) entry which is preliminary data.</text>
</comment>
<reference evidence="1" key="1">
    <citation type="submission" date="2022-07" db="EMBL/GenBank/DDBJ databases">
        <title>Genome Sequence of Physisporinus lineatus.</title>
        <authorList>
            <person name="Buettner E."/>
        </authorList>
    </citation>
    <scope>NUCLEOTIDE SEQUENCE</scope>
    <source>
        <strain evidence="1">VT162</strain>
    </source>
</reference>
<dbReference type="InterPro" id="IPR029032">
    <property type="entry name" value="AhpD-like"/>
</dbReference>
<dbReference type="EMBL" id="JANAWD010000057">
    <property type="protein sequence ID" value="KAJ3488884.1"/>
    <property type="molecule type" value="Genomic_DNA"/>
</dbReference>
<dbReference type="SUPFAM" id="SSF69118">
    <property type="entry name" value="AhpD-like"/>
    <property type="match status" value="1"/>
</dbReference>
<keyword evidence="2" id="KW-1185">Reference proteome</keyword>
<proteinExistence type="predicted"/>
<evidence type="ECO:0008006" key="3">
    <source>
        <dbReference type="Google" id="ProtNLM"/>
    </source>
</evidence>
<gene>
    <name evidence="1" type="ORF">NLI96_g2516</name>
</gene>
<sequence>MAHIASPAFLNRMRTIYLEGNSVSELHNSWYLFPVVAFSSSNIPEAVPAVFQHALNELHMERNGESLEKQELLLARRFRESIFKAGMVCGYSRTINSLVALHEVMPERLQDKAMNRDAALHPTWKTATLRDVRRFCATTQDLLGSAYPDLGWFCESIAYGIVYESTGLLSQSEIALVLATANIIMDIPRATRWHLRTAHNSGAASGQIQGVRKIAIEVGKASGVAWRNEIPEIDSVLT</sequence>
<dbReference type="InterPro" id="IPR052999">
    <property type="entry name" value="PTS1_Protein"/>
</dbReference>
<dbReference type="PANTHER" id="PTHR28180:SF2">
    <property type="entry name" value="PEROXISOMAL PROTEIN 2"/>
    <property type="match status" value="1"/>
</dbReference>
<name>A0AAD5V8M1_9APHY</name>
<dbReference type="Proteomes" id="UP001212997">
    <property type="component" value="Unassembled WGS sequence"/>
</dbReference>
<dbReference type="AlphaFoldDB" id="A0AAD5V8M1"/>
<evidence type="ECO:0000313" key="2">
    <source>
        <dbReference type="Proteomes" id="UP001212997"/>
    </source>
</evidence>
<evidence type="ECO:0000313" key="1">
    <source>
        <dbReference type="EMBL" id="KAJ3488884.1"/>
    </source>
</evidence>